<proteinExistence type="predicted"/>
<evidence type="ECO:0000313" key="2">
    <source>
        <dbReference type="Proteomes" id="UP001143856"/>
    </source>
</evidence>
<comment type="caution">
    <text evidence="1">The sequence shown here is derived from an EMBL/GenBank/DDBJ whole genome shotgun (WGS) entry which is preliminary data.</text>
</comment>
<sequence length="154" mass="16656">MWLMSGGSTIVTLARRAIGTIVLFLATYEAQETEAIVENRDQAGLDNNDGVSLDGPMRRGQRAEEAQRVQNLVYWDLLLLTTLHYGLCGRGRGRAADRIPEMIDEQGNKGRQATAAEDATFFVTSALPIASDKAGSADATSVATDNTLLINLEQ</sequence>
<keyword evidence="2" id="KW-1185">Reference proteome</keyword>
<reference evidence="1" key="1">
    <citation type="submission" date="2022-10" db="EMBL/GenBank/DDBJ databases">
        <title>Genome Sequence of Xylaria curta.</title>
        <authorList>
            <person name="Buettner E."/>
        </authorList>
    </citation>
    <scope>NUCLEOTIDE SEQUENCE</scope>
    <source>
        <strain evidence="1">Babe10</strain>
    </source>
</reference>
<name>A0ACC1P0Y5_9PEZI</name>
<organism evidence="1 2">
    <name type="scientific">Xylaria curta</name>
    <dbReference type="NCBI Taxonomy" id="42375"/>
    <lineage>
        <taxon>Eukaryota</taxon>
        <taxon>Fungi</taxon>
        <taxon>Dikarya</taxon>
        <taxon>Ascomycota</taxon>
        <taxon>Pezizomycotina</taxon>
        <taxon>Sordariomycetes</taxon>
        <taxon>Xylariomycetidae</taxon>
        <taxon>Xylariales</taxon>
        <taxon>Xylariaceae</taxon>
        <taxon>Xylaria</taxon>
    </lineage>
</organism>
<evidence type="ECO:0000313" key="1">
    <source>
        <dbReference type="EMBL" id="KAJ2985163.1"/>
    </source>
</evidence>
<accession>A0ACC1P0Y5</accession>
<dbReference type="Proteomes" id="UP001143856">
    <property type="component" value="Unassembled WGS sequence"/>
</dbReference>
<protein>
    <submittedName>
        <fullName evidence="1">Uncharacterized protein</fullName>
    </submittedName>
</protein>
<dbReference type="EMBL" id="JAPDGR010001152">
    <property type="protein sequence ID" value="KAJ2985163.1"/>
    <property type="molecule type" value="Genomic_DNA"/>
</dbReference>
<gene>
    <name evidence="1" type="ORF">NUW58_g5683</name>
</gene>